<feature type="transmembrane region" description="Helical" evidence="8">
    <location>
        <begin position="69"/>
        <end position="88"/>
    </location>
</feature>
<feature type="compositionally biased region" description="Polar residues" evidence="7">
    <location>
        <begin position="518"/>
        <end position="527"/>
    </location>
</feature>
<comment type="similarity">
    <text evidence="2">Belongs to the CSC1 (TC 1.A.17) family.</text>
</comment>
<dbReference type="Pfam" id="PF14703">
    <property type="entry name" value="PHM7_cyt"/>
    <property type="match status" value="1"/>
</dbReference>
<dbReference type="Pfam" id="PF02714">
    <property type="entry name" value="RSN1_7TM"/>
    <property type="match status" value="1"/>
</dbReference>
<evidence type="ECO:0008006" key="14">
    <source>
        <dbReference type="Google" id="ProtNLM"/>
    </source>
</evidence>
<evidence type="ECO:0000256" key="2">
    <source>
        <dbReference type="ARBA" id="ARBA00007779"/>
    </source>
</evidence>
<evidence type="ECO:0000313" key="12">
    <source>
        <dbReference type="EMBL" id="CAD7702853.1"/>
    </source>
</evidence>
<dbReference type="GO" id="GO:0005227">
    <property type="term" value="F:calcium-activated cation channel activity"/>
    <property type="evidence" value="ECO:0007669"/>
    <property type="project" value="InterPro"/>
</dbReference>
<feature type="compositionally biased region" description="Low complexity" evidence="7">
    <location>
        <begin position="7"/>
        <end position="21"/>
    </location>
</feature>
<evidence type="ECO:0000313" key="13">
    <source>
        <dbReference type="Proteomes" id="UP000708148"/>
    </source>
</evidence>
<evidence type="ECO:0000259" key="9">
    <source>
        <dbReference type="Pfam" id="PF02714"/>
    </source>
</evidence>
<feature type="domain" description="CSC1/OSCA1-like N-terminal transmembrane" evidence="10">
    <location>
        <begin position="66"/>
        <end position="224"/>
    </location>
</feature>
<dbReference type="AlphaFoldDB" id="A0A8S1J6C0"/>
<dbReference type="InterPro" id="IPR032880">
    <property type="entry name" value="CSC1/OSCA1-like_N"/>
</dbReference>
<reference evidence="12" key="1">
    <citation type="submission" date="2020-12" db="EMBL/GenBank/DDBJ databases">
        <authorList>
            <person name="Iha C."/>
        </authorList>
    </citation>
    <scope>NUCLEOTIDE SEQUENCE</scope>
</reference>
<feature type="transmembrane region" description="Helical" evidence="8">
    <location>
        <begin position="894"/>
        <end position="918"/>
    </location>
</feature>
<dbReference type="InterPro" id="IPR003864">
    <property type="entry name" value="CSC1/OSCA1-like_7TM"/>
</dbReference>
<dbReference type="EMBL" id="CAJHUC010001974">
    <property type="protein sequence ID" value="CAD7702853.1"/>
    <property type="molecule type" value="Genomic_DNA"/>
</dbReference>
<evidence type="ECO:0000256" key="8">
    <source>
        <dbReference type="SAM" id="Phobius"/>
    </source>
</evidence>
<feature type="transmembrane region" description="Helical" evidence="8">
    <location>
        <begin position="148"/>
        <end position="169"/>
    </location>
</feature>
<proteinExistence type="inferred from homology"/>
<feature type="region of interest" description="Disordered" evidence="7">
    <location>
        <begin position="1"/>
        <end position="24"/>
    </location>
</feature>
<dbReference type="Proteomes" id="UP000708148">
    <property type="component" value="Unassembled WGS sequence"/>
</dbReference>
<feature type="domain" description="CSC1/OSCA1-like 7TM region" evidence="9">
    <location>
        <begin position="797"/>
        <end position="1070"/>
    </location>
</feature>
<evidence type="ECO:0000256" key="3">
    <source>
        <dbReference type="ARBA" id="ARBA00022448"/>
    </source>
</evidence>
<evidence type="ECO:0000259" key="11">
    <source>
        <dbReference type="Pfam" id="PF14703"/>
    </source>
</evidence>
<evidence type="ECO:0000256" key="6">
    <source>
        <dbReference type="ARBA" id="ARBA00023136"/>
    </source>
</evidence>
<organism evidence="12 13">
    <name type="scientific">Ostreobium quekettii</name>
    <dbReference type="NCBI Taxonomy" id="121088"/>
    <lineage>
        <taxon>Eukaryota</taxon>
        <taxon>Viridiplantae</taxon>
        <taxon>Chlorophyta</taxon>
        <taxon>core chlorophytes</taxon>
        <taxon>Ulvophyceae</taxon>
        <taxon>TCBD clade</taxon>
        <taxon>Bryopsidales</taxon>
        <taxon>Ostreobineae</taxon>
        <taxon>Ostreobiaceae</taxon>
        <taxon>Ostreobium</taxon>
    </lineage>
</organism>
<feature type="transmembrane region" description="Helical" evidence="8">
    <location>
        <begin position="204"/>
        <end position="226"/>
    </location>
</feature>
<accession>A0A8S1J6C0</accession>
<feature type="compositionally biased region" description="Basic and acidic residues" evidence="7">
    <location>
        <begin position="335"/>
        <end position="351"/>
    </location>
</feature>
<feature type="region of interest" description="Disordered" evidence="7">
    <location>
        <begin position="518"/>
        <end position="608"/>
    </location>
</feature>
<evidence type="ECO:0000259" key="10">
    <source>
        <dbReference type="Pfam" id="PF13967"/>
    </source>
</evidence>
<dbReference type="Pfam" id="PF13967">
    <property type="entry name" value="RSN1_TM"/>
    <property type="match status" value="1"/>
</dbReference>
<dbReference type="PANTHER" id="PTHR13018:SF5">
    <property type="entry name" value="RE44586P"/>
    <property type="match status" value="1"/>
</dbReference>
<dbReference type="GO" id="GO:0005886">
    <property type="term" value="C:plasma membrane"/>
    <property type="evidence" value="ECO:0007669"/>
    <property type="project" value="TreeGrafter"/>
</dbReference>
<dbReference type="InterPro" id="IPR045122">
    <property type="entry name" value="Csc1-like"/>
</dbReference>
<keyword evidence="4 8" id="KW-0812">Transmembrane</keyword>
<comment type="caution">
    <text evidence="12">The sequence shown here is derived from an EMBL/GenBank/DDBJ whole genome shotgun (WGS) entry which is preliminary data.</text>
</comment>
<feature type="transmembrane region" description="Helical" evidence="8">
    <location>
        <begin position="1079"/>
        <end position="1097"/>
    </location>
</feature>
<feature type="transmembrane region" description="Helical" evidence="8">
    <location>
        <begin position="797"/>
        <end position="821"/>
    </location>
</feature>
<keyword evidence="6 8" id="KW-0472">Membrane</keyword>
<feature type="compositionally biased region" description="Low complexity" evidence="7">
    <location>
        <begin position="571"/>
        <end position="585"/>
    </location>
</feature>
<keyword evidence="13" id="KW-1185">Reference proteome</keyword>
<dbReference type="PANTHER" id="PTHR13018">
    <property type="entry name" value="PROBABLE MEMBRANE PROTEIN DUF221-RELATED"/>
    <property type="match status" value="1"/>
</dbReference>
<name>A0A8S1J6C0_9CHLO</name>
<feature type="transmembrane region" description="Helical" evidence="8">
    <location>
        <begin position="938"/>
        <end position="957"/>
    </location>
</feature>
<feature type="non-terminal residue" evidence="12">
    <location>
        <position position="1"/>
    </location>
</feature>
<feature type="transmembrane region" description="Helical" evidence="8">
    <location>
        <begin position="1053"/>
        <end position="1073"/>
    </location>
</feature>
<feature type="transmembrane region" description="Helical" evidence="8">
    <location>
        <begin position="1023"/>
        <end position="1041"/>
    </location>
</feature>
<evidence type="ECO:0000256" key="7">
    <source>
        <dbReference type="SAM" id="MobiDB-lite"/>
    </source>
</evidence>
<feature type="transmembrane region" description="Helical" evidence="8">
    <location>
        <begin position="997"/>
        <end position="1017"/>
    </location>
</feature>
<evidence type="ECO:0000256" key="5">
    <source>
        <dbReference type="ARBA" id="ARBA00022989"/>
    </source>
</evidence>
<gene>
    <name evidence="12" type="ORF">OSTQU699_LOCUS8208</name>
</gene>
<dbReference type="OrthoDB" id="1689567at2759"/>
<feature type="domain" description="CSC1/OSCA1-like cytosolic" evidence="11">
    <location>
        <begin position="636"/>
        <end position="783"/>
    </location>
</feature>
<evidence type="ECO:0000256" key="4">
    <source>
        <dbReference type="ARBA" id="ARBA00022692"/>
    </source>
</evidence>
<dbReference type="InterPro" id="IPR027815">
    <property type="entry name" value="CSC1/OSCA1-like_cyt"/>
</dbReference>
<feature type="transmembrane region" description="Helical" evidence="8">
    <location>
        <begin position="851"/>
        <end position="873"/>
    </location>
</feature>
<keyword evidence="5 8" id="KW-1133">Transmembrane helix</keyword>
<sequence length="1159" mass="129881">EGVGGMALAPEEAAAAPAPGEVEPPLPQVFPESPPEEPFLQPIVSNTTCPESNPFCIRNALLDDDITSALIFNTSVGAIFMFFFGIFYTRVPVYKMRTVLQQVAVKPPPLPEGSCGMLWKWLFHTIAISDNDILESAGLDALMLAKTMAFGVQLFLPLTLVVAAILIPIHVNGGFAKEAAERELVPVGQFSRMTASNVKPGSDIFWVHMILVYAIIAYAIVVLRYHHRAFVRLRQRYLSGGVDENLWRRKYQFDVSPEIQKGTGNKKRRLVQLATFRKSALQDQLKHSGGTLAIASSMEPIKTRALVRALSSRRYEEVGSIDDSSRDGSGLAWRDSPEQCKTPKTEERTPETSDVIAGQQGRSGSLESACNPNIGKLQHTDTAVTDTHVDIETEHSAGGNDDDQDIEGCTKRPSQILRWWSMGTDSGNPEQKDTEKVLTTRPSCRFLKTVNTQASDGRTVAVNAQQYTVLLTNVPDLDRVLEGRRGIQRNHTIWKRLWSHLLGWDIAEMSKTRLGTAHSRTLSQIRHGTSHPGAKPAVCGENEVEAQEQKRQPQSSEEVIEKNEVELGPVSSTEIQIQESSSQKPLLKKKSNGAKEPRHGTLQQVSELDVRSGTIASGKDASPITPSSDSAAECVISGSFRRLFPKDFVRATPILVHKKVDELLFQWDKVSRKLELARGTADREAGAAAVVQHRYWWSCLTFGVFGVRKVEEAVPYYTKELLLLEEKINSERERVLKSKPTSSWLCFFRTQSAATIASQILLHSDGEKFQMQPAPGPDEMNWQALWKTSTERDIRTIIVLPFLAVLIFFPVGIFAGSLSMFNTYVCGDRESELWNSWYCQQSRTKSLVSGLLPSVLLAFWHNFVLPLGFYYLVQAMGRAVSFTALDRQIAKLYFYWDIATFLGAVLGGSFFFQLNAAVENASKIPELIGVAMPASSNFFIDYIAFRALFLLPLQLLLPTPSWWYYLLKLGGRCGCARTGRERAEILAPNSIRPGREYGVLMLVFLIGLAYSVTAPMILPFATLFFMLGWLAWRYQMLYVFVRKYESGGTMWHYVFYRLLICLWLFQFFTSSMLAMKKAYWQATILWITVPILLMKFYKVCKKELNAGAEHIALETAHMAPPAIVRPEVYTPPAMIPGSAVWHPEYMKAWEGWGMPAYTL</sequence>
<keyword evidence="3" id="KW-0813">Transport</keyword>
<comment type="subcellular location">
    <subcellularLocation>
        <location evidence="1">Membrane</location>
        <topology evidence="1">Multi-pass membrane protein</topology>
    </subcellularLocation>
</comment>
<evidence type="ECO:0000256" key="1">
    <source>
        <dbReference type="ARBA" id="ARBA00004141"/>
    </source>
</evidence>
<protein>
    <recommendedName>
        <fullName evidence="14">CSC1/OSCA1-like 7TM region domain-containing protein</fullName>
    </recommendedName>
</protein>
<feature type="region of interest" description="Disordered" evidence="7">
    <location>
        <begin position="317"/>
        <end position="366"/>
    </location>
</feature>